<dbReference type="InterPro" id="IPR004175">
    <property type="entry name" value="RNA_CPDase"/>
</dbReference>
<keyword evidence="1 2" id="KW-0378">Hydrolase</keyword>
<dbReference type="EC" id="3.1.4.58" evidence="2"/>
<dbReference type="PANTHER" id="PTHR35561:SF1">
    <property type="entry name" value="RNA 2',3'-CYCLIC PHOSPHODIESTERASE"/>
    <property type="match status" value="1"/>
</dbReference>
<dbReference type="GO" id="GO:0004113">
    <property type="term" value="F:2',3'-cyclic-nucleotide 3'-phosphodiesterase activity"/>
    <property type="evidence" value="ECO:0007669"/>
    <property type="project" value="InterPro"/>
</dbReference>
<organism evidence="3 4">
    <name type="scientific">Propioniciclava coleopterorum</name>
    <dbReference type="NCBI Taxonomy" id="2714937"/>
    <lineage>
        <taxon>Bacteria</taxon>
        <taxon>Bacillati</taxon>
        <taxon>Actinomycetota</taxon>
        <taxon>Actinomycetes</taxon>
        <taxon>Propionibacteriales</taxon>
        <taxon>Propionibacteriaceae</taxon>
        <taxon>Propioniciclava</taxon>
    </lineage>
</organism>
<dbReference type="Pfam" id="PF13563">
    <property type="entry name" value="2_5_RNA_ligase2"/>
    <property type="match status" value="1"/>
</dbReference>
<dbReference type="InterPro" id="IPR009097">
    <property type="entry name" value="Cyclic_Pdiesterase"/>
</dbReference>
<keyword evidence="4" id="KW-1185">Reference proteome</keyword>
<evidence type="ECO:0000313" key="3">
    <source>
        <dbReference type="EMBL" id="QIK73502.1"/>
    </source>
</evidence>
<dbReference type="Gene3D" id="3.90.1140.10">
    <property type="entry name" value="Cyclic phosphodiesterase"/>
    <property type="match status" value="1"/>
</dbReference>
<dbReference type="RefSeq" id="WP_166234571.1">
    <property type="nucleotide sequence ID" value="NZ_CP049865.1"/>
</dbReference>
<comment type="catalytic activity">
    <reaction evidence="2">
        <text>a 3'-end 2',3'-cyclophospho-ribonucleotide-RNA + H2O = a 3'-end 2'-phospho-ribonucleotide-RNA + H(+)</text>
        <dbReference type="Rhea" id="RHEA:11828"/>
        <dbReference type="Rhea" id="RHEA-COMP:10464"/>
        <dbReference type="Rhea" id="RHEA-COMP:17353"/>
        <dbReference type="ChEBI" id="CHEBI:15377"/>
        <dbReference type="ChEBI" id="CHEBI:15378"/>
        <dbReference type="ChEBI" id="CHEBI:83064"/>
        <dbReference type="ChEBI" id="CHEBI:173113"/>
        <dbReference type="EC" id="3.1.4.58"/>
    </reaction>
</comment>
<protein>
    <recommendedName>
        <fullName evidence="2">RNA 2',3'-cyclic phosphodiesterase</fullName>
        <shortName evidence="2">RNA 2',3'-CPDase</shortName>
        <ecNumber evidence="2">3.1.4.58</ecNumber>
    </recommendedName>
</protein>
<name>A0A6G7Y9K7_9ACTN</name>
<sequence>MGARLFTALVPPPEVVADLDAFCAPRREAEPRLRWTPPEHWHLTTSFLPDVDAGHQDRLVEALAEVAERTPPLRLSVSGGGCFPEPRRAKVLFAAIEGDTEALGALARRARNAAVRAGATVDGTRFRPHLTLGRSGRGLDATRLLRVLDAYASPAWTAAEHVLIASHLRDRGARYEVLERFALAGGRDAAEAAGGPRLG</sequence>
<dbReference type="HAMAP" id="MF_01940">
    <property type="entry name" value="RNA_CPDase"/>
    <property type="match status" value="1"/>
</dbReference>
<evidence type="ECO:0000313" key="4">
    <source>
        <dbReference type="Proteomes" id="UP000501058"/>
    </source>
</evidence>
<gene>
    <name evidence="3" type="primary">thpR</name>
    <name evidence="3" type="ORF">G7070_16090</name>
</gene>
<comment type="function">
    <text evidence="2">Hydrolyzes RNA 2',3'-cyclic phosphodiester to an RNA 2'-phosphomonoester.</text>
</comment>
<proteinExistence type="inferred from homology"/>
<dbReference type="KEGG" id="prv:G7070_16090"/>
<feature type="active site" description="Proton donor" evidence="2">
    <location>
        <position position="42"/>
    </location>
</feature>
<dbReference type="Proteomes" id="UP000501058">
    <property type="component" value="Chromosome"/>
</dbReference>
<dbReference type="GO" id="GO:0008664">
    <property type="term" value="F:RNA 2',3'-cyclic 3'-phosphodiesterase activity"/>
    <property type="evidence" value="ECO:0007669"/>
    <property type="project" value="UniProtKB-EC"/>
</dbReference>
<dbReference type="EMBL" id="CP049865">
    <property type="protein sequence ID" value="QIK73502.1"/>
    <property type="molecule type" value="Genomic_DNA"/>
</dbReference>
<feature type="active site" description="Proton acceptor" evidence="2">
    <location>
        <position position="129"/>
    </location>
</feature>
<dbReference type="SUPFAM" id="SSF55144">
    <property type="entry name" value="LigT-like"/>
    <property type="match status" value="1"/>
</dbReference>
<dbReference type="NCBIfam" id="TIGR02258">
    <property type="entry name" value="2_5_ligase"/>
    <property type="match status" value="1"/>
</dbReference>
<dbReference type="PANTHER" id="PTHR35561">
    <property type="entry name" value="RNA 2',3'-CYCLIC PHOSPHODIESTERASE"/>
    <property type="match status" value="1"/>
</dbReference>
<reference evidence="3 4" key="1">
    <citation type="submission" date="2020-03" db="EMBL/GenBank/DDBJ databases">
        <title>Propioniciclava sp. nov., isolated from Hydrophilus acuminatus.</title>
        <authorList>
            <person name="Hyun D.-W."/>
            <person name="Bae J.-W."/>
        </authorList>
    </citation>
    <scope>NUCLEOTIDE SEQUENCE [LARGE SCALE GENOMIC DNA]</scope>
    <source>
        <strain evidence="3 4">HDW11</strain>
    </source>
</reference>
<evidence type="ECO:0000256" key="1">
    <source>
        <dbReference type="ARBA" id="ARBA00022801"/>
    </source>
</evidence>
<accession>A0A6G7Y9K7</accession>
<comment type="similarity">
    <text evidence="2">Belongs to the 2H phosphoesterase superfamily. ThpR family.</text>
</comment>
<dbReference type="AlphaFoldDB" id="A0A6G7Y9K7"/>
<feature type="short sequence motif" description="HXTX 1" evidence="2">
    <location>
        <begin position="42"/>
        <end position="45"/>
    </location>
</feature>
<feature type="short sequence motif" description="HXTX 2" evidence="2">
    <location>
        <begin position="129"/>
        <end position="132"/>
    </location>
</feature>
<evidence type="ECO:0000256" key="2">
    <source>
        <dbReference type="HAMAP-Rule" id="MF_01940"/>
    </source>
</evidence>